<evidence type="ECO:0008006" key="4">
    <source>
        <dbReference type="Google" id="ProtNLM"/>
    </source>
</evidence>
<keyword evidence="3" id="KW-1185">Reference proteome</keyword>
<evidence type="ECO:0000313" key="3">
    <source>
        <dbReference type="Proteomes" id="UP001500751"/>
    </source>
</evidence>
<accession>A0ABP5H324</accession>
<feature type="transmembrane region" description="Helical" evidence="1">
    <location>
        <begin position="63"/>
        <end position="85"/>
    </location>
</feature>
<dbReference type="Proteomes" id="UP001500751">
    <property type="component" value="Unassembled WGS sequence"/>
</dbReference>
<evidence type="ECO:0000313" key="2">
    <source>
        <dbReference type="EMBL" id="GAA2063737.1"/>
    </source>
</evidence>
<name>A0ABP5H324_9ACTN</name>
<organism evidence="2 3">
    <name type="scientific">Catenulispora yoronensis</name>
    <dbReference type="NCBI Taxonomy" id="450799"/>
    <lineage>
        <taxon>Bacteria</taxon>
        <taxon>Bacillati</taxon>
        <taxon>Actinomycetota</taxon>
        <taxon>Actinomycetes</taxon>
        <taxon>Catenulisporales</taxon>
        <taxon>Catenulisporaceae</taxon>
        <taxon>Catenulispora</taxon>
    </lineage>
</organism>
<comment type="caution">
    <text evidence="2">The sequence shown here is derived from an EMBL/GenBank/DDBJ whole genome shotgun (WGS) entry which is preliminary data.</text>
</comment>
<keyword evidence="1" id="KW-0472">Membrane</keyword>
<proteinExistence type="predicted"/>
<evidence type="ECO:0000256" key="1">
    <source>
        <dbReference type="SAM" id="Phobius"/>
    </source>
</evidence>
<keyword evidence="1" id="KW-1133">Transmembrane helix</keyword>
<protein>
    <recommendedName>
        <fullName evidence="4">SMODS and SLOG-associating 2TM effector domain-containing protein</fullName>
    </recommendedName>
</protein>
<feature type="transmembrane region" description="Helical" evidence="1">
    <location>
        <begin position="31"/>
        <end position="51"/>
    </location>
</feature>
<sequence length="134" mass="13903">MVETAMRQAKEETQMAMQAHTAQRKRWCARFNALAIDGALGLLTAAAIAWADPPAASWQVARLVGLLAAGALSVRLAAEAAAYCANDAGRTECRAARVADQTVDLPGVPAVATHSFGQAILPGRQALPSGSAHI</sequence>
<keyword evidence="1" id="KW-0812">Transmembrane</keyword>
<reference evidence="3" key="1">
    <citation type="journal article" date="2019" name="Int. J. Syst. Evol. Microbiol.">
        <title>The Global Catalogue of Microorganisms (GCM) 10K type strain sequencing project: providing services to taxonomists for standard genome sequencing and annotation.</title>
        <authorList>
            <consortium name="The Broad Institute Genomics Platform"/>
            <consortium name="The Broad Institute Genome Sequencing Center for Infectious Disease"/>
            <person name="Wu L."/>
            <person name="Ma J."/>
        </authorList>
    </citation>
    <scope>NUCLEOTIDE SEQUENCE [LARGE SCALE GENOMIC DNA]</scope>
    <source>
        <strain evidence="3">JCM 16014</strain>
    </source>
</reference>
<dbReference type="EMBL" id="BAAAQN010000093">
    <property type="protein sequence ID" value="GAA2063737.1"/>
    <property type="molecule type" value="Genomic_DNA"/>
</dbReference>
<gene>
    <name evidence="2" type="ORF">GCM10009839_88910</name>
</gene>